<dbReference type="InterPro" id="IPR035906">
    <property type="entry name" value="MetI-like_sf"/>
</dbReference>
<gene>
    <name evidence="10" type="ORF">I6N98_12560</name>
</gene>
<dbReference type="GO" id="GO:0055085">
    <property type="term" value="P:transmembrane transport"/>
    <property type="evidence" value="ECO:0007669"/>
    <property type="project" value="InterPro"/>
</dbReference>
<evidence type="ECO:0000256" key="1">
    <source>
        <dbReference type="ARBA" id="ARBA00004651"/>
    </source>
</evidence>
<comment type="subcellular location">
    <subcellularLocation>
        <location evidence="1 8">Cell membrane</location>
        <topology evidence="1 8">Multi-pass membrane protein</topology>
    </subcellularLocation>
</comment>
<dbReference type="Gene3D" id="1.10.3720.10">
    <property type="entry name" value="MetI-like"/>
    <property type="match status" value="1"/>
</dbReference>
<keyword evidence="4 8" id="KW-0812">Transmembrane</keyword>
<evidence type="ECO:0000256" key="3">
    <source>
        <dbReference type="ARBA" id="ARBA00022475"/>
    </source>
</evidence>
<evidence type="ECO:0000256" key="6">
    <source>
        <dbReference type="ARBA" id="ARBA00023136"/>
    </source>
</evidence>
<dbReference type="SUPFAM" id="SSF161098">
    <property type="entry name" value="MetI-like"/>
    <property type="match status" value="1"/>
</dbReference>
<dbReference type="EMBL" id="CP066167">
    <property type="protein sequence ID" value="QQD17191.1"/>
    <property type="molecule type" value="Genomic_DNA"/>
</dbReference>
<dbReference type="PANTHER" id="PTHR43163">
    <property type="entry name" value="DIPEPTIDE TRANSPORT SYSTEM PERMEASE PROTEIN DPPB-RELATED"/>
    <property type="match status" value="1"/>
</dbReference>
<dbReference type="CDD" id="cd06261">
    <property type="entry name" value="TM_PBP2"/>
    <property type="match status" value="1"/>
</dbReference>
<keyword evidence="3" id="KW-1003">Cell membrane</keyword>
<keyword evidence="5 8" id="KW-1133">Transmembrane helix</keyword>
<dbReference type="GO" id="GO:0005886">
    <property type="term" value="C:plasma membrane"/>
    <property type="evidence" value="ECO:0007669"/>
    <property type="project" value="UniProtKB-SubCell"/>
</dbReference>
<keyword evidence="6 8" id="KW-0472">Membrane</keyword>
<protein>
    <submittedName>
        <fullName evidence="10">ABC transporter permease</fullName>
    </submittedName>
</protein>
<feature type="domain" description="ABC transmembrane type-1" evidence="9">
    <location>
        <begin position="94"/>
        <end position="300"/>
    </location>
</feature>
<feature type="transmembrane region" description="Helical" evidence="8">
    <location>
        <begin position="174"/>
        <end position="192"/>
    </location>
</feature>
<dbReference type="Pfam" id="PF19300">
    <property type="entry name" value="BPD_transp_1_N"/>
    <property type="match status" value="1"/>
</dbReference>
<dbReference type="PROSITE" id="PS50928">
    <property type="entry name" value="ABC_TM1"/>
    <property type="match status" value="1"/>
</dbReference>
<feature type="transmembrane region" description="Helical" evidence="8">
    <location>
        <begin position="9"/>
        <end position="30"/>
    </location>
</feature>
<dbReference type="InterPro" id="IPR000515">
    <property type="entry name" value="MetI-like"/>
</dbReference>
<evidence type="ECO:0000256" key="5">
    <source>
        <dbReference type="ARBA" id="ARBA00022989"/>
    </source>
</evidence>
<dbReference type="RefSeq" id="WP_198568693.1">
    <property type="nucleotide sequence ID" value="NZ_CP066167.1"/>
</dbReference>
<organism evidence="10 11">
    <name type="scientific">Spongiibacter nanhainus</name>
    <dbReference type="NCBI Taxonomy" id="2794344"/>
    <lineage>
        <taxon>Bacteria</taxon>
        <taxon>Pseudomonadati</taxon>
        <taxon>Pseudomonadota</taxon>
        <taxon>Gammaproteobacteria</taxon>
        <taxon>Cellvibrionales</taxon>
        <taxon>Spongiibacteraceae</taxon>
        <taxon>Spongiibacter</taxon>
    </lineage>
</organism>
<dbReference type="AlphaFoldDB" id="A0A7T4QYT0"/>
<feature type="transmembrane region" description="Helical" evidence="8">
    <location>
        <begin position="277"/>
        <end position="303"/>
    </location>
</feature>
<reference evidence="10 11" key="1">
    <citation type="submission" date="2020-12" db="EMBL/GenBank/DDBJ databases">
        <authorList>
            <person name="Shan Y."/>
        </authorList>
    </citation>
    <scope>NUCLEOTIDE SEQUENCE [LARGE SCALE GENOMIC DNA]</scope>
    <source>
        <strain evidence="11">csc3.9</strain>
    </source>
</reference>
<evidence type="ECO:0000313" key="10">
    <source>
        <dbReference type="EMBL" id="QQD17191.1"/>
    </source>
</evidence>
<keyword evidence="11" id="KW-1185">Reference proteome</keyword>
<evidence type="ECO:0000256" key="2">
    <source>
        <dbReference type="ARBA" id="ARBA00022448"/>
    </source>
</evidence>
<evidence type="ECO:0000256" key="4">
    <source>
        <dbReference type="ARBA" id="ARBA00022692"/>
    </source>
</evidence>
<feature type="transmembrane region" description="Helical" evidence="8">
    <location>
        <begin position="231"/>
        <end position="257"/>
    </location>
</feature>
<feature type="transmembrane region" description="Helical" evidence="8">
    <location>
        <begin position="98"/>
        <end position="123"/>
    </location>
</feature>
<comment type="similarity">
    <text evidence="7">Belongs to the binding-protein-dependent transport system permease family. OppBC subfamily.</text>
</comment>
<dbReference type="Pfam" id="PF00528">
    <property type="entry name" value="BPD_transp_1"/>
    <property type="match status" value="1"/>
</dbReference>
<evidence type="ECO:0000256" key="7">
    <source>
        <dbReference type="ARBA" id="ARBA00024202"/>
    </source>
</evidence>
<feature type="transmembrane region" description="Helical" evidence="8">
    <location>
        <begin position="130"/>
        <end position="154"/>
    </location>
</feature>
<keyword evidence="2 8" id="KW-0813">Transport</keyword>
<proteinExistence type="inferred from homology"/>
<dbReference type="KEGG" id="snan:I6N98_12560"/>
<evidence type="ECO:0000259" key="9">
    <source>
        <dbReference type="PROSITE" id="PS50928"/>
    </source>
</evidence>
<dbReference type="PANTHER" id="PTHR43163:SF6">
    <property type="entry name" value="DIPEPTIDE TRANSPORT SYSTEM PERMEASE PROTEIN DPPB-RELATED"/>
    <property type="match status" value="1"/>
</dbReference>
<evidence type="ECO:0000256" key="8">
    <source>
        <dbReference type="RuleBase" id="RU363032"/>
    </source>
</evidence>
<sequence length="315" mass="34321">MAAFILRRLGWGLLTVWFIATATFFAMHAVPGDPLTQEKAMSPAVRAQLEARYGLDKPLAQQYWLYITSMLRGDFGISFTQENRQVNDIIREHFPVSAVLGIAAILIALVGAVAAGTVAAIYRNRWPDRLVMLGVIAAISVPGFVIAALAQLVIVQLNQWSDSSLIPVAGWGGLSHVWVPALVLGLGTMAYLSRLMRASMLEVLSADYITAARAKGLGGFRLFWRHQIRNAVLPVVTELGPTIAAITTGGFVVELIFAIPGLGRYFVQAVQQLDYTVIMGTTVFYGAFLVLVVVLVDISYGLIDPRIRQYRGADS</sequence>
<evidence type="ECO:0000313" key="11">
    <source>
        <dbReference type="Proteomes" id="UP000596063"/>
    </source>
</evidence>
<accession>A0A7T4QYT0</accession>
<dbReference type="Proteomes" id="UP000596063">
    <property type="component" value="Chromosome"/>
</dbReference>
<name>A0A7T4QYT0_9GAMM</name>
<dbReference type="InterPro" id="IPR045621">
    <property type="entry name" value="BPD_transp_1_N"/>
</dbReference>